<dbReference type="GO" id="GO:0005737">
    <property type="term" value="C:cytoplasm"/>
    <property type="evidence" value="ECO:0007669"/>
    <property type="project" value="UniProtKB-SubCell"/>
</dbReference>
<accession>A0ABD1IFL5</accession>
<dbReference type="AlphaFoldDB" id="A0ABD1IFL5"/>
<evidence type="ECO:0000256" key="12">
    <source>
        <dbReference type="ARBA" id="ARBA00022984"/>
    </source>
</evidence>
<keyword evidence="7" id="KW-0132">Cell division</keyword>
<evidence type="ECO:0000313" key="18">
    <source>
        <dbReference type="EMBL" id="KAL1566598.1"/>
    </source>
</evidence>
<dbReference type="InterPro" id="IPR036635">
    <property type="entry name" value="MurB_C_sf"/>
</dbReference>
<keyword evidence="14" id="KW-0131">Cell cycle</keyword>
<evidence type="ECO:0000313" key="19">
    <source>
        <dbReference type="Proteomes" id="UP001567538"/>
    </source>
</evidence>
<feature type="domain" description="FAD-binding PCMH-type" evidence="17">
    <location>
        <begin position="30"/>
        <end position="197"/>
    </location>
</feature>
<evidence type="ECO:0000259" key="17">
    <source>
        <dbReference type="PROSITE" id="PS51387"/>
    </source>
</evidence>
<dbReference type="GO" id="GO:0071555">
    <property type="term" value="P:cell wall organization"/>
    <property type="evidence" value="ECO:0007669"/>
    <property type="project" value="UniProtKB-KW"/>
</dbReference>
<evidence type="ECO:0000256" key="2">
    <source>
        <dbReference type="ARBA" id="ARBA00003921"/>
    </source>
</evidence>
<keyword evidence="6" id="KW-0963">Cytoplasm</keyword>
<evidence type="ECO:0000256" key="9">
    <source>
        <dbReference type="ARBA" id="ARBA00022827"/>
    </source>
</evidence>
<dbReference type="NCBIfam" id="TIGR00179">
    <property type="entry name" value="murB"/>
    <property type="match status" value="1"/>
</dbReference>
<comment type="subcellular location">
    <subcellularLocation>
        <location evidence="3">Cytoplasm</location>
    </subcellularLocation>
</comment>
<evidence type="ECO:0000256" key="11">
    <source>
        <dbReference type="ARBA" id="ARBA00022960"/>
    </source>
</evidence>
<keyword evidence="19" id="KW-1185">Reference proteome</keyword>
<dbReference type="PANTHER" id="PTHR21071">
    <property type="entry name" value="UDP-N-ACETYLENOLPYRUVOYLGLUCOSAMINE REDUCTASE"/>
    <property type="match status" value="1"/>
</dbReference>
<evidence type="ECO:0000256" key="6">
    <source>
        <dbReference type="ARBA" id="ARBA00022490"/>
    </source>
</evidence>
<evidence type="ECO:0000256" key="15">
    <source>
        <dbReference type="ARBA" id="ARBA00023316"/>
    </source>
</evidence>
<dbReference type="SUPFAM" id="SSF56176">
    <property type="entry name" value="FAD-binding/transporter-associated domain-like"/>
    <property type="match status" value="1"/>
</dbReference>
<protein>
    <recommendedName>
        <fullName evidence="5">UDP-N-acetylmuramate dehydrogenase</fullName>
        <ecNumber evidence="5">1.3.1.98</ecNumber>
    </recommendedName>
</protein>
<dbReference type="PANTHER" id="PTHR21071:SF4">
    <property type="entry name" value="UDP-N-ACETYLENOLPYRUVOYLGLUCOSAMINE REDUCTASE"/>
    <property type="match status" value="1"/>
</dbReference>
<evidence type="ECO:0000256" key="4">
    <source>
        <dbReference type="ARBA" id="ARBA00004752"/>
    </source>
</evidence>
<dbReference type="EC" id="1.3.1.98" evidence="5"/>
<dbReference type="GO" id="GO:0008762">
    <property type="term" value="F:UDP-N-acetylmuramate dehydrogenase activity"/>
    <property type="evidence" value="ECO:0007669"/>
    <property type="project" value="UniProtKB-EC"/>
</dbReference>
<keyword evidence="11" id="KW-0133">Cell shape</keyword>
<comment type="caution">
    <text evidence="18">The sequence shown here is derived from an EMBL/GenBank/DDBJ whole genome shotgun (WGS) entry which is preliminary data.</text>
</comment>
<evidence type="ECO:0000256" key="16">
    <source>
        <dbReference type="ARBA" id="ARBA00048914"/>
    </source>
</evidence>
<dbReference type="InterPro" id="IPR006094">
    <property type="entry name" value="Oxid_FAD_bind_N"/>
</dbReference>
<comment type="pathway">
    <text evidence="4">Cell wall biogenesis; peptidoglycan biosynthesis.</text>
</comment>
<evidence type="ECO:0000256" key="13">
    <source>
        <dbReference type="ARBA" id="ARBA00023002"/>
    </source>
</evidence>
<dbReference type="Proteomes" id="UP001567538">
    <property type="component" value="Unassembled WGS sequence"/>
</dbReference>
<keyword evidence="15" id="KW-0961">Cell wall biogenesis/degradation</keyword>
<comment type="cofactor">
    <cofactor evidence="1">
        <name>FAD</name>
        <dbReference type="ChEBI" id="CHEBI:57692"/>
    </cofactor>
</comment>
<dbReference type="EMBL" id="JBEAFC010000002">
    <property type="protein sequence ID" value="KAL1566598.1"/>
    <property type="molecule type" value="Genomic_DNA"/>
</dbReference>
<keyword evidence="12" id="KW-0573">Peptidoglycan synthesis</keyword>
<dbReference type="HAMAP" id="MF_00037">
    <property type="entry name" value="MurB"/>
    <property type="match status" value="1"/>
</dbReference>
<reference evidence="18 19" key="1">
    <citation type="submission" date="2024-06" db="EMBL/GenBank/DDBJ databases">
        <title>A chromosome level genome sequence of Diviner's sage (Salvia divinorum).</title>
        <authorList>
            <person name="Ford S.A."/>
            <person name="Ro D.-K."/>
            <person name="Ness R.W."/>
            <person name="Phillips M.A."/>
        </authorList>
    </citation>
    <scope>NUCLEOTIDE SEQUENCE [LARGE SCALE GENOMIC DNA]</scope>
    <source>
        <strain evidence="18">SAF-2024a</strain>
        <tissue evidence="18">Leaf</tissue>
    </source>
</reference>
<organism evidence="18 19">
    <name type="scientific">Salvia divinorum</name>
    <name type="common">Maria pastora</name>
    <name type="synonym">Diviner's sage</name>
    <dbReference type="NCBI Taxonomy" id="28513"/>
    <lineage>
        <taxon>Eukaryota</taxon>
        <taxon>Viridiplantae</taxon>
        <taxon>Streptophyta</taxon>
        <taxon>Embryophyta</taxon>
        <taxon>Tracheophyta</taxon>
        <taxon>Spermatophyta</taxon>
        <taxon>Magnoliopsida</taxon>
        <taxon>eudicotyledons</taxon>
        <taxon>Gunneridae</taxon>
        <taxon>Pentapetalae</taxon>
        <taxon>asterids</taxon>
        <taxon>lamiids</taxon>
        <taxon>Lamiales</taxon>
        <taxon>Lamiaceae</taxon>
        <taxon>Nepetoideae</taxon>
        <taxon>Mentheae</taxon>
        <taxon>Salviinae</taxon>
        <taxon>Salvia</taxon>
        <taxon>Salvia subgen. Calosphace</taxon>
    </lineage>
</organism>
<comment type="catalytic activity">
    <reaction evidence="16">
        <text>UDP-N-acetyl-alpha-D-muramate + NADP(+) = UDP-N-acetyl-3-O-(1-carboxyvinyl)-alpha-D-glucosamine + NADPH + H(+)</text>
        <dbReference type="Rhea" id="RHEA:12248"/>
        <dbReference type="ChEBI" id="CHEBI:15378"/>
        <dbReference type="ChEBI" id="CHEBI:57783"/>
        <dbReference type="ChEBI" id="CHEBI:58349"/>
        <dbReference type="ChEBI" id="CHEBI:68483"/>
        <dbReference type="ChEBI" id="CHEBI:70757"/>
        <dbReference type="EC" id="1.3.1.98"/>
    </reaction>
</comment>
<dbReference type="Gene3D" id="3.30.465.10">
    <property type="match status" value="1"/>
</dbReference>
<evidence type="ECO:0000256" key="8">
    <source>
        <dbReference type="ARBA" id="ARBA00022630"/>
    </source>
</evidence>
<sequence>MLSALLNIDCSLNGSRSQGDKLLSDLSTWRIGGPCKYFVQVSDQHQLASAVRHCNQQSMRYIVIGKGSNCLFDDLGFHGCVIRNSIVFLERNQPGLFRAGSGYPFNRLGLQTANEGFSGLEFAGGIPGTVGGAAYMNAGANEQETADVVESVEIMTREGECKILNRSELSFGYRWSSFQDMKFLAAITAVTFKLKVSESAKKNQQEYLERRRCSQPLEETSAGSVFRNPLGTDLSAAQLIEMAGLKGCRVGGSVISEKHANFFINRGGATCGDMLRLIDLAKEAVWRQFGVVLHEEVLYIPP</sequence>
<dbReference type="InterPro" id="IPR016169">
    <property type="entry name" value="FAD-bd_PCMH_sub2"/>
</dbReference>
<evidence type="ECO:0000256" key="5">
    <source>
        <dbReference type="ARBA" id="ARBA00012518"/>
    </source>
</evidence>
<keyword evidence="10" id="KW-0521">NADP</keyword>
<dbReference type="Gene3D" id="3.30.43.10">
    <property type="entry name" value="Uridine Diphospho-n-acetylenolpyruvylglucosamine Reductase, domain 2"/>
    <property type="match status" value="1"/>
</dbReference>
<keyword evidence="9" id="KW-0274">FAD</keyword>
<dbReference type="InterPro" id="IPR016166">
    <property type="entry name" value="FAD-bd_PCMH"/>
</dbReference>
<dbReference type="PROSITE" id="PS51387">
    <property type="entry name" value="FAD_PCMH"/>
    <property type="match status" value="1"/>
</dbReference>
<evidence type="ECO:0000256" key="10">
    <source>
        <dbReference type="ARBA" id="ARBA00022857"/>
    </source>
</evidence>
<dbReference type="GO" id="GO:0008360">
    <property type="term" value="P:regulation of cell shape"/>
    <property type="evidence" value="ECO:0007669"/>
    <property type="project" value="UniProtKB-KW"/>
</dbReference>
<proteinExistence type="inferred from homology"/>
<dbReference type="GO" id="GO:0051301">
    <property type="term" value="P:cell division"/>
    <property type="evidence" value="ECO:0007669"/>
    <property type="project" value="UniProtKB-KW"/>
</dbReference>
<evidence type="ECO:0000256" key="7">
    <source>
        <dbReference type="ARBA" id="ARBA00022618"/>
    </source>
</evidence>
<dbReference type="Pfam" id="PF02873">
    <property type="entry name" value="MurB_C"/>
    <property type="match status" value="1"/>
</dbReference>
<evidence type="ECO:0000256" key="1">
    <source>
        <dbReference type="ARBA" id="ARBA00001974"/>
    </source>
</evidence>
<dbReference type="SUPFAM" id="SSF56194">
    <property type="entry name" value="Uridine diphospho-N-Acetylenolpyruvylglucosamine reductase, MurB, C-terminal domain"/>
    <property type="match status" value="1"/>
</dbReference>
<dbReference type="NCBIfam" id="NF010480">
    <property type="entry name" value="PRK13905.1"/>
    <property type="match status" value="1"/>
</dbReference>
<evidence type="ECO:0000256" key="14">
    <source>
        <dbReference type="ARBA" id="ARBA00023306"/>
    </source>
</evidence>
<dbReference type="Pfam" id="PF01565">
    <property type="entry name" value="FAD_binding_4"/>
    <property type="match status" value="1"/>
</dbReference>
<name>A0ABD1IFL5_SALDI</name>
<dbReference type="Gene3D" id="3.90.78.10">
    <property type="entry name" value="UDP-N-acetylenolpyruvoylglucosamine reductase, C-terminal domain"/>
    <property type="match status" value="1"/>
</dbReference>
<dbReference type="InterPro" id="IPR036318">
    <property type="entry name" value="FAD-bd_PCMH-like_sf"/>
</dbReference>
<keyword evidence="13" id="KW-0560">Oxidoreductase</keyword>
<dbReference type="InterPro" id="IPR016167">
    <property type="entry name" value="FAD-bd_PCMH_sub1"/>
</dbReference>
<evidence type="ECO:0000256" key="3">
    <source>
        <dbReference type="ARBA" id="ARBA00004496"/>
    </source>
</evidence>
<keyword evidence="8" id="KW-0285">Flavoprotein</keyword>
<dbReference type="InterPro" id="IPR011601">
    <property type="entry name" value="MurB_C"/>
</dbReference>
<comment type="function">
    <text evidence="2">Cell wall formation.</text>
</comment>
<gene>
    <name evidence="18" type="ORF">AAHA92_02191</name>
</gene>
<dbReference type="InterPro" id="IPR003170">
    <property type="entry name" value="MurB"/>
</dbReference>